<proteinExistence type="predicted"/>
<gene>
    <name evidence="1" type="ORF">MILVUS5_LOCUS32268</name>
</gene>
<keyword evidence="2" id="KW-1185">Reference proteome</keyword>
<protein>
    <submittedName>
        <fullName evidence="1">Uncharacterized protein</fullName>
    </submittedName>
</protein>
<sequence length="253" mass="28994">MTDHAVNLPAGAGASTSSSGLALANALKDKRQIFASFLRLLDIRKTPSHSEEQAVEAINCFKLLYGEHVDAAFVEGLSPIYRDFALQLLTGNHVDMETLSPNSWQRVKVLKYLQNEYDKLETEALEEKVQLHAKYMNLYEPLYTKRYEIVNGVIDVEGITNEAAEEKGVPSFWLTAMKNNTTLAEEITERDKEALKYLKDIKWCRLCNPRIFKLEFYFDSNPYFQNSVLTKTYHILKDIDPIVEKSTGTEIEW</sequence>
<evidence type="ECO:0000313" key="2">
    <source>
        <dbReference type="Proteomes" id="UP001177021"/>
    </source>
</evidence>
<accession>A0ACB0LKP9</accession>
<name>A0ACB0LKP9_TRIPR</name>
<dbReference type="EMBL" id="CASHSV030000513">
    <property type="protein sequence ID" value="CAJ2667727.1"/>
    <property type="molecule type" value="Genomic_DNA"/>
</dbReference>
<comment type="caution">
    <text evidence="1">The sequence shown here is derived from an EMBL/GenBank/DDBJ whole genome shotgun (WGS) entry which is preliminary data.</text>
</comment>
<evidence type="ECO:0000313" key="1">
    <source>
        <dbReference type="EMBL" id="CAJ2667727.1"/>
    </source>
</evidence>
<reference evidence="1" key="1">
    <citation type="submission" date="2023-10" db="EMBL/GenBank/DDBJ databases">
        <authorList>
            <person name="Rodriguez Cubillos JULIANA M."/>
            <person name="De Vega J."/>
        </authorList>
    </citation>
    <scope>NUCLEOTIDE SEQUENCE</scope>
</reference>
<organism evidence="1 2">
    <name type="scientific">Trifolium pratense</name>
    <name type="common">Red clover</name>
    <dbReference type="NCBI Taxonomy" id="57577"/>
    <lineage>
        <taxon>Eukaryota</taxon>
        <taxon>Viridiplantae</taxon>
        <taxon>Streptophyta</taxon>
        <taxon>Embryophyta</taxon>
        <taxon>Tracheophyta</taxon>
        <taxon>Spermatophyta</taxon>
        <taxon>Magnoliopsida</taxon>
        <taxon>eudicotyledons</taxon>
        <taxon>Gunneridae</taxon>
        <taxon>Pentapetalae</taxon>
        <taxon>rosids</taxon>
        <taxon>fabids</taxon>
        <taxon>Fabales</taxon>
        <taxon>Fabaceae</taxon>
        <taxon>Papilionoideae</taxon>
        <taxon>50 kb inversion clade</taxon>
        <taxon>NPAAA clade</taxon>
        <taxon>Hologalegina</taxon>
        <taxon>IRL clade</taxon>
        <taxon>Trifolieae</taxon>
        <taxon>Trifolium</taxon>
    </lineage>
</organism>
<dbReference type="Proteomes" id="UP001177021">
    <property type="component" value="Unassembled WGS sequence"/>
</dbReference>